<dbReference type="Pfam" id="PF03807">
    <property type="entry name" value="F420_oxidored"/>
    <property type="match status" value="1"/>
</dbReference>
<proteinExistence type="predicted"/>
<keyword evidence="4" id="KW-1185">Reference proteome</keyword>
<evidence type="ECO:0000259" key="2">
    <source>
        <dbReference type="Pfam" id="PF03807"/>
    </source>
</evidence>
<dbReference type="PANTHER" id="PTHR14239:SF10">
    <property type="entry name" value="REDUCTASE"/>
    <property type="match status" value="1"/>
</dbReference>
<gene>
    <name evidence="3" type="ORF">ACFQGU_08755</name>
</gene>
<dbReference type="RefSeq" id="WP_386765747.1">
    <property type="nucleotide sequence ID" value="NZ_JBHSTI010000008.1"/>
</dbReference>
<dbReference type="InterPro" id="IPR036291">
    <property type="entry name" value="NAD(P)-bd_dom_sf"/>
</dbReference>
<protein>
    <submittedName>
        <fullName evidence="3">NADPH-dependent F420 reductase</fullName>
    </submittedName>
</protein>
<evidence type="ECO:0000256" key="1">
    <source>
        <dbReference type="ARBA" id="ARBA00023002"/>
    </source>
</evidence>
<evidence type="ECO:0000313" key="3">
    <source>
        <dbReference type="EMBL" id="MFC6237966.1"/>
    </source>
</evidence>
<dbReference type="Gene3D" id="3.40.50.720">
    <property type="entry name" value="NAD(P)-binding Rossmann-like Domain"/>
    <property type="match status" value="1"/>
</dbReference>
<reference evidence="4" key="1">
    <citation type="journal article" date="2019" name="Int. J. Syst. Evol. Microbiol.">
        <title>The Global Catalogue of Microorganisms (GCM) 10K type strain sequencing project: providing services to taxonomists for standard genome sequencing and annotation.</title>
        <authorList>
            <consortium name="The Broad Institute Genomics Platform"/>
            <consortium name="The Broad Institute Genome Sequencing Center for Infectious Disease"/>
            <person name="Wu L."/>
            <person name="Ma J."/>
        </authorList>
    </citation>
    <scope>NUCLEOTIDE SEQUENCE [LARGE SCALE GENOMIC DNA]</scope>
    <source>
        <strain evidence="4">CGMCC 4.7317</strain>
    </source>
</reference>
<dbReference type="Proteomes" id="UP001596138">
    <property type="component" value="Unassembled WGS sequence"/>
</dbReference>
<dbReference type="InterPro" id="IPR051267">
    <property type="entry name" value="STEAP_metalloreductase"/>
</dbReference>
<name>A0ABW1SZS5_9ACTN</name>
<feature type="domain" description="Pyrroline-5-carboxylate reductase catalytic N-terminal" evidence="2">
    <location>
        <begin position="2"/>
        <end position="96"/>
    </location>
</feature>
<keyword evidence="1" id="KW-0560">Oxidoreductase</keyword>
<dbReference type="PANTHER" id="PTHR14239">
    <property type="entry name" value="DUDULIN-RELATED"/>
    <property type="match status" value="1"/>
</dbReference>
<organism evidence="3 4">
    <name type="scientific">Longivirga aurantiaca</name>
    <dbReference type="NCBI Taxonomy" id="1837743"/>
    <lineage>
        <taxon>Bacteria</taxon>
        <taxon>Bacillati</taxon>
        <taxon>Actinomycetota</taxon>
        <taxon>Actinomycetes</taxon>
        <taxon>Sporichthyales</taxon>
        <taxon>Sporichthyaceae</taxon>
        <taxon>Longivirga</taxon>
    </lineage>
</organism>
<evidence type="ECO:0000313" key="4">
    <source>
        <dbReference type="Proteomes" id="UP001596138"/>
    </source>
</evidence>
<accession>A0ABW1SZS5</accession>
<dbReference type="InterPro" id="IPR028939">
    <property type="entry name" value="P5C_Rdtase_cat_N"/>
</dbReference>
<dbReference type="EMBL" id="JBHSTI010000008">
    <property type="protein sequence ID" value="MFC6237966.1"/>
    <property type="molecule type" value="Genomic_DNA"/>
</dbReference>
<sequence>MRIAVLGTGVVGAALGTRLVQTGHEVRMGSRTAGNEKAQAWVAATGAGASEGTFADAAAYGEVVVNATGGLVSLDALTAAGADNLAGKVLLDIANPLDFSGGFPPKVLQPDGRSLGEQIQAAFPDTRVVKTLNTMNADVMVHPRALAGPHSVFVAGDDADAKAVARDLLLGFGWTDDEVVDAGGIAASRGLELYLPLWLSLMGSFGTPSFNIAVVRAQVVA</sequence>
<comment type="caution">
    <text evidence="3">The sequence shown here is derived from an EMBL/GenBank/DDBJ whole genome shotgun (WGS) entry which is preliminary data.</text>
</comment>
<dbReference type="SUPFAM" id="SSF51735">
    <property type="entry name" value="NAD(P)-binding Rossmann-fold domains"/>
    <property type="match status" value="1"/>
</dbReference>